<protein>
    <recommendedName>
        <fullName evidence="4">DUF4352 domain-containing protein</fullName>
    </recommendedName>
</protein>
<keyword evidence="3" id="KW-1185">Reference proteome</keyword>
<dbReference type="RefSeq" id="WP_138673906.1">
    <property type="nucleotide sequence ID" value="NZ_VCKY01000374.1"/>
</dbReference>
<dbReference type="AlphaFoldDB" id="A0A5S4EVM1"/>
<evidence type="ECO:0008006" key="4">
    <source>
        <dbReference type="Google" id="ProtNLM"/>
    </source>
</evidence>
<reference evidence="2 3" key="1">
    <citation type="submission" date="2019-05" db="EMBL/GenBank/DDBJ databases">
        <title>Draft genome sequence of Nonomuraea turkmeniaca DSM 43926.</title>
        <authorList>
            <person name="Saricaoglu S."/>
            <person name="Isik K."/>
        </authorList>
    </citation>
    <scope>NUCLEOTIDE SEQUENCE [LARGE SCALE GENOMIC DNA]</scope>
    <source>
        <strain evidence="2 3">DSM 43926</strain>
    </source>
</reference>
<sequence>MTATESRSAVAPTRQSRRASRRSGSASRVLSAAAGLLLVGGAMAMQTLDLSDGELSAPLTYTGAKGETVDARRYTVRLDSFAAAKSIQDDDGTIGTDNLFLIVNASAKSSLKPYHLGHPVLVTADDKKFDATDRVDTTDTLANTWVQPDIWVSGRFFFEVPASALPGARVVFRLPPQAGLQEPYQPEVEVDLGLDEEAARKLAASPQDVYSTVKK</sequence>
<evidence type="ECO:0000256" key="1">
    <source>
        <dbReference type="SAM" id="MobiDB-lite"/>
    </source>
</evidence>
<dbReference type="OrthoDB" id="3530951at2"/>
<comment type="caution">
    <text evidence="2">The sequence shown here is derived from an EMBL/GenBank/DDBJ whole genome shotgun (WGS) entry which is preliminary data.</text>
</comment>
<name>A0A5S4EVM1_9ACTN</name>
<organism evidence="2 3">
    <name type="scientific">Nonomuraea turkmeniaca</name>
    <dbReference type="NCBI Taxonomy" id="103838"/>
    <lineage>
        <taxon>Bacteria</taxon>
        <taxon>Bacillati</taxon>
        <taxon>Actinomycetota</taxon>
        <taxon>Actinomycetes</taxon>
        <taxon>Streptosporangiales</taxon>
        <taxon>Streptosporangiaceae</taxon>
        <taxon>Nonomuraea</taxon>
    </lineage>
</organism>
<dbReference type="EMBL" id="VCKY01000374">
    <property type="protein sequence ID" value="TMR07584.1"/>
    <property type="molecule type" value="Genomic_DNA"/>
</dbReference>
<evidence type="ECO:0000313" key="3">
    <source>
        <dbReference type="Proteomes" id="UP000309128"/>
    </source>
</evidence>
<proteinExistence type="predicted"/>
<gene>
    <name evidence="2" type="ORF">ETD86_51460</name>
</gene>
<accession>A0A5S4EVM1</accession>
<dbReference type="Proteomes" id="UP000309128">
    <property type="component" value="Unassembled WGS sequence"/>
</dbReference>
<feature type="region of interest" description="Disordered" evidence="1">
    <location>
        <begin position="1"/>
        <end position="25"/>
    </location>
</feature>
<evidence type="ECO:0000313" key="2">
    <source>
        <dbReference type="EMBL" id="TMR07584.1"/>
    </source>
</evidence>